<evidence type="ECO:0000256" key="2">
    <source>
        <dbReference type="ARBA" id="ARBA00022448"/>
    </source>
</evidence>
<keyword evidence="6 7" id="KW-0472">Membrane</keyword>
<dbReference type="Gene3D" id="1.20.1250.20">
    <property type="entry name" value="MFS general substrate transporter like domains"/>
    <property type="match status" value="1"/>
</dbReference>
<comment type="caution">
    <text evidence="9">The sequence shown here is derived from an EMBL/GenBank/DDBJ whole genome shotgun (WGS) entry which is preliminary data.</text>
</comment>
<keyword evidence="5 7" id="KW-1133">Transmembrane helix</keyword>
<feature type="transmembrane region" description="Helical" evidence="7">
    <location>
        <begin position="254"/>
        <end position="275"/>
    </location>
</feature>
<evidence type="ECO:0000256" key="5">
    <source>
        <dbReference type="ARBA" id="ARBA00022989"/>
    </source>
</evidence>
<gene>
    <name evidence="9" type="ORF">DK873_09380</name>
</gene>
<evidence type="ECO:0000256" key="4">
    <source>
        <dbReference type="ARBA" id="ARBA00022692"/>
    </source>
</evidence>
<reference evidence="9 10" key="1">
    <citation type="submission" date="2018-05" db="EMBL/GenBank/DDBJ databases">
        <title>Reference genomes for bee gut microbiota database.</title>
        <authorList>
            <person name="Ellegaard K.M."/>
        </authorList>
    </citation>
    <scope>NUCLEOTIDE SEQUENCE [LARGE SCALE GENOMIC DNA]</scope>
    <source>
        <strain evidence="9 10">ESL0184</strain>
    </source>
</reference>
<dbReference type="PANTHER" id="PTHR23513:SF6">
    <property type="entry name" value="MAJOR FACILITATOR SUPERFAMILY ASSOCIATED DOMAIN-CONTAINING PROTEIN"/>
    <property type="match status" value="1"/>
</dbReference>
<evidence type="ECO:0000256" key="6">
    <source>
        <dbReference type="ARBA" id="ARBA00023136"/>
    </source>
</evidence>
<dbReference type="PANTHER" id="PTHR23513">
    <property type="entry name" value="INTEGRAL MEMBRANE EFFLUX PROTEIN-RELATED"/>
    <property type="match status" value="1"/>
</dbReference>
<evidence type="ECO:0000256" key="3">
    <source>
        <dbReference type="ARBA" id="ARBA00022475"/>
    </source>
</evidence>
<feature type="transmembrane region" description="Helical" evidence="7">
    <location>
        <begin position="226"/>
        <end position="248"/>
    </location>
</feature>
<dbReference type="InterPro" id="IPR011701">
    <property type="entry name" value="MFS"/>
</dbReference>
<evidence type="ECO:0000313" key="10">
    <source>
        <dbReference type="Proteomes" id="UP000247698"/>
    </source>
</evidence>
<dbReference type="Proteomes" id="UP000247698">
    <property type="component" value="Unassembled WGS sequence"/>
</dbReference>
<comment type="subcellular location">
    <subcellularLocation>
        <location evidence="1">Cell membrane</location>
        <topology evidence="1">Multi-pass membrane protein</topology>
    </subcellularLocation>
</comment>
<evidence type="ECO:0000256" key="1">
    <source>
        <dbReference type="ARBA" id="ARBA00004651"/>
    </source>
</evidence>
<feature type="transmembrane region" description="Helical" evidence="7">
    <location>
        <begin position="287"/>
        <end position="316"/>
    </location>
</feature>
<proteinExistence type="predicted"/>
<dbReference type="SUPFAM" id="SSF103473">
    <property type="entry name" value="MFS general substrate transporter"/>
    <property type="match status" value="1"/>
</dbReference>
<keyword evidence="2" id="KW-0813">Transport</keyword>
<dbReference type="CDD" id="cd06173">
    <property type="entry name" value="MFS_MefA_like"/>
    <property type="match status" value="1"/>
</dbReference>
<evidence type="ECO:0000313" key="9">
    <source>
        <dbReference type="EMBL" id="PXY82422.1"/>
    </source>
</evidence>
<feature type="transmembrane region" description="Helical" evidence="7">
    <location>
        <begin position="163"/>
        <end position="182"/>
    </location>
</feature>
<evidence type="ECO:0000256" key="7">
    <source>
        <dbReference type="SAM" id="Phobius"/>
    </source>
</evidence>
<feature type="domain" description="Major facilitator superfamily (MFS) profile" evidence="8">
    <location>
        <begin position="1"/>
        <end position="395"/>
    </location>
</feature>
<feature type="transmembrane region" description="Helical" evidence="7">
    <location>
        <begin position="12"/>
        <end position="30"/>
    </location>
</feature>
<keyword evidence="4 7" id="KW-0812">Transmembrane</keyword>
<evidence type="ECO:0000259" key="8">
    <source>
        <dbReference type="PROSITE" id="PS50850"/>
    </source>
</evidence>
<dbReference type="Pfam" id="PF07690">
    <property type="entry name" value="MFS_1"/>
    <property type="match status" value="1"/>
</dbReference>
<protein>
    <submittedName>
        <fullName evidence="9">MFS transporter</fullName>
    </submittedName>
</protein>
<organism evidence="9 10">
    <name type="scientific">Lactobacillus melliventris</name>
    <dbReference type="NCBI Taxonomy" id="1218507"/>
    <lineage>
        <taxon>Bacteria</taxon>
        <taxon>Bacillati</taxon>
        <taxon>Bacillota</taxon>
        <taxon>Bacilli</taxon>
        <taxon>Lactobacillales</taxon>
        <taxon>Lactobacillaceae</taxon>
        <taxon>Lactobacillus</taxon>
    </lineage>
</organism>
<name>A0ABX5MY88_9LACO</name>
<dbReference type="InterPro" id="IPR036259">
    <property type="entry name" value="MFS_trans_sf"/>
</dbReference>
<feature type="transmembrane region" description="Helical" evidence="7">
    <location>
        <begin position="373"/>
        <end position="392"/>
    </location>
</feature>
<dbReference type="InterPro" id="IPR020846">
    <property type="entry name" value="MFS_dom"/>
</dbReference>
<feature type="transmembrane region" description="Helical" evidence="7">
    <location>
        <begin position="36"/>
        <end position="56"/>
    </location>
</feature>
<accession>A0ABX5MY88</accession>
<dbReference type="PROSITE" id="PS50850">
    <property type="entry name" value="MFS"/>
    <property type="match status" value="1"/>
</dbReference>
<dbReference type="RefSeq" id="WP_110446769.1">
    <property type="nucleotide sequence ID" value="NZ_QGLG01000003.1"/>
</dbReference>
<keyword evidence="3" id="KW-1003">Cell membrane</keyword>
<keyword evidence="10" id="KW-1185">Reference proteome</keyword>
<dbReference type="EMBL" id="QGLG01000003">
    <property type="protein sequence ID" value="PXY82422.1"/>
    <property type="molecule type" value="Genomic_DNA"/>
</dbReference>
<sequence>MLNKKAYLASRLACGLGNSLYGMVFIWWLQNQTKSSSIVGICNAIFSVTAALSIFYGPIIDRQSYKKVSIYSMLIQVILLFGLTYVILFSPYNYLLAIVIASVLSICDEFFSPADRAILSEAILNEDEMTKIISKVNIVDQLVNVGGTALSGALLVFLLSGQIMLVCSFLSLIGLIFLNIALRKIPDSANNLSSKKSQKGSVVASYVYSITSGYQYIRKNKFLRRYLWAGVLYSFAQPALMLVLPRVAQEAGNASLYGTFYIMILLGIILGAMIAGKMKARIKTIGLAWLLSSIPIGLMLLFKSNLIAFCILLFLFGPVTSIHNVLAESIIQTTTPDDYLARVFTTIRTTAYIGGPISSVLAGLLLDHTGSEVIILISSLLILIGGINILLIKDA</sequence>